<protein>
    <recommendedName>
        <fullName evidence="2 10">FAD:protein FMN transferase</fullName>
        <ecNumber evidence="1 10">2.7.1.180</ecNumber>
    </recommendedName>
    <alternativeName>
        <fullName evidence="8 10">Flavin transferase</fullName>
    </alternativeName>
</protein>
<dbReference type="PIRSF" id="PIRSF006268">
    <property type="entry name" value="ApbE"/>
    <property type="match status" value="1"/>
</dbReference>
<dbReference type="AlphaFoldDB" id="A0A0U1KUK4"/>
<dbReference type="PROSITE" id="PS51257">
    <property type="entry name" value="PROKAR_LIPOPROTEIN"/>
    <property type="match status" value="1"/>
</dbReference>
<evidence type="ECO:0000313" key="14">
    <source>
        <dbReference type="Proteomes" id="UP000049855"/>
    </source>
</evidence>
<evidence type="ECO:0000256" key="11">
    <source>
        <dbReference type="PIRSR" id="PIRSR006268-2"/>
    </source>
</evidence>
<evidence type="ECO:0000256" key="3">
    <source>
        <dbReference type="ARBA" id="ARBA00022630"/>
    </source>
</evidence>
<evidence type="ECO:0000256" key="5">
    <source>
        <dbReference type="ARBA" id="ARBA00022723"/>
    </source>
</evidence>
<dbReference type="Pfam" id="PF02424">
    <property type="entry name" value="ApbE"/>
    <property type="match status" value="1"/>
</dbReference>
<dbReference type="PANTHER" id="PTHR30040">
    <property type="entry name" value="THIAMINE BIOSYNTHESIS LIPOPROTEIN APBE"/>
    <property type="match status" value="1"/>
</dbReference>
<dbReference type="RefSeq" id="WP_021169811.1">
    <property type="nucleotide sequence ID" value="NZ_CTRP01000003.1"/>
</dbReference>
<keyword evidence="12" id="KW-0472">Membrane</keyword>
<dbReference type="PANTHER" id="PTHR30040:SF2">
    <property type="entry name" value="FAD:PROTEIN FMN TRANSFERASE"/>
    <property type="match status" value="1"/>
</dbReference>
<evidence type="ECO:0000256" key="10">
    <source>
        <dbReference type="PIRNR" id="PIRNR006268"/>
    </source>
</evidence>
<feature type="binding site" evidence="11">
    <location>
        <position position="294"/>
    </location>
    <ligand>
        <name>Mg(2+)</name>
        <dbReference type="ChEBI" id="CHEBI:18420"/>
    </ligand>
</feature>
<dbReference type="InterPro" id="IPR024932">
    <property type="entry name" value="ApbE"/>
</dbReference>
<dbReference type="EMBL" id="CTRP01000003">
    <property type="protein sequence ID" value="CQR71107.1"/>
    <property type="molecule type" value="Genomic_DNA"/>
</dbReference>
<dbReference type="EC" id="2.7.1.180" evidence="1 10"/>
<gene>
    <name evidence="13" type="ORF">SpAn4DRAFT_2085</name>
</gene>
<sequence length="337" mass="36619">MNILRRVITSVLLIFLLIVSTGCSTGSLFSAKPYKETQFLMDTIIEITAYGNGSEEGVKAAFAEFKRISELTNRFDESSQVSKINQAAGKEKVQVDPDVITMLKLARSRSEQLNGALDVSVGALTELWSVGHKGEFVPSDSEIKALLPLVNFTLIEIDDQANTVFLLKPGMRIDLGAVAKGYADRKAIDTLKAHGIKSALVNAGGDVRVIGKRPDGQPWRIGVQDPRDSEGIAAKLALADWDVLETSGDYQRFFIKDGVRYSHIIDPHTGYQPQGVASVTIVAKAENNVDILSTAIFVLGVEKGQELLKQYPGTEAIFITTDGKKIITPGLEGKIEL</sequence>
<evidence type="ECO:0000256" key="8">
    <source>
        <dbReference type="ARBA" id="ARBA00031306"/>
    </source>
</evidence>
<dbReference type="Proteomes" id="UP000049855">
    <property type="component" value="Unassembled WGS sequence"/>
</dbReference>
<comment type="cofactor">
    <cofactor evidence="11">
        <name>Mg(2+)</name>
        <dbReference type="ChEBI" id="CHEBI:18420"/>
    </cofactor>
    <cofactor evidence="11">
        <name>Mn(2+)</name>
        <dbReference type="ChEBI" id="CHEBI:29035"/>
    </cofactor>
    <text evidence="11">Magnesium. Can also use manganese.</text>
</comment>
<keyword evidence="14" id="KW-1185">Reference proteome</keyword>
<evidence type="ECO:0000256" key="4">
    <source>
        <dbReference type="ARBA" id="ARBA00022679"/>
    </source>
</evidence>
<keyword evidence="3 10" id="KW-0285">Flavoprotein</keyword>
<dbReference type="GO" id="GO:0016740">
    <property type="term" value="F:transferase activity"/>
    <property type="evidence" value="ECO:0007669"/>
    <property type="project" value="UniProtKB-UniRule"/>
</dbReference>
<evidence type="ECO:0000256" key="7">
    <source>
        <dbReference type="ARBA" id="ARBA00022842"/>
    </source>
</evidence>
<keyword evidence="6 10" id="KW-0274">FAD</keyword>
<comment type="function">
    <text evidence="12">Flavin transferase that catalyzes the transfer of the FMN moiety of FAD and its covalent binding to the hydroxyl group of a threonine residue in a target flavoprotein.</text>
</comment>
<comment type="similarity">
    <text evidence="10 12">Belongs to the ApbE family.</text>
</comment>
<evidence type="ECO:0000313" key="13">
    <source>
        <dbReference type="EMBL" id="CQR71107.1"/>
    </source>
</evidence>
<evidence type="ECO:0000256" key="2">
    <source>
        <dbReference type="ARBA" id="ARBA00016337"/>
    </source>
</evidence>
<feature type="binding site" evidence="11">
    <location>
        <position position="177"/>
    </location>
    <ligand>
        <name>Mg(2+)</name>
        <dbReference type="ChEBI" id="CHEBI:18420"/>
    </ligand>
</feature>
<evidence type="ECO:0000256" key="12">
    <source>
        <dbReference type="RuleBase" id="RU363002"/>
    </source>
</evidence>
<dbReference type="SUPFAM" id="SSF143631">
    <property type="entry name" value="ApbE-like"/>
    <property type="match status" value="1"/>
</dbReference>
<evidence type="ECO:0000256" key="9">
    <source>
        <dbReference type="ARBA" id="ARBA00048540"/>
    </source>
</evidence>
<dbReference type="Gene3D" id="3.10.520.10">
    <property type="entry name" value="ApbE-like domains"/>
    <property type="match status" value="1"/>
</dbReference>
<proteinExistence type="inferred from homology"/>
<reference evidence="14" key="1">
    <citation type="submission" date="2015-03" db="EMBL/GenBank/DDBJ databases">
        <authorList>
            <person name="Nijsse Bart"/>
        </authorList>
    </citation>
    <scope>NUCLEOTIDE SEQUENCE [LARGE SCALE GENOMIC DNA]</scope>
</reference>
<keyword evidence="12" id="KW-0997">Cell inner membrane</keyword>
<evidence type="ECO:0000256" key="6">
    <source>
        <dbReference type="ARBA" id="ARBA00022827"/>
    </source>
</evidence>
<dbReference type="GO" id="GO:0046872">
    <property type="term" value="F:metal ion binding"/>
    <property type="evidence" value="ECO:0007669"/>
    <property type="project" value="UniProtKB-UniRule"/>
</dbReference>
<feature type="binding site" evidence="11">
    <location>
        <position position="290"/>
    </location>
    <ligand>
        <name>Mg(2+)</name>
        <dbReference type="ChEBI" id="CHEBI:18420"/>
    </ligand>
</feature>
<keyword evidence="12" id="KW-1003">Cell membrane</keyword>
<accession>A0A0U1KUK4</accession>
<keyword evidence="7 10" id="KW-0460">Magnesium</keyword>
<dbReference type="InterPro" id="IPR003374">
    <property type="entry name" value="ApbE-like_sf"/>
</dbReference>
<keyword evidence="12 13" id="KW-0449">Lipoprotein</keyword>
<comment type="catalytic activity">
    <reaction evidence="9 10 12">
        <text>L-threonyl-[protein] + FAD = FMN-L-threonyl-[protein] + AMP + H(+)</text>
        <dbReference type="Rhea" id="RHEA:36847"/>
        <dbReference type="Rhea" id="RHEA-COMP:11060"/>
        <dbReference type="Rhea" id="RHEA-COMP:11061"/>
        <dbReference type="ChEBI" id="CHEBI:15378"/>
        <dbReference type="ChEBI" id="CHEBI:30013"/>
        <dbReference type="ChEBI" id="CHEBI:57692"/>
        <dbReference type="ChEBI" id="CHEBI:74257"/>
        <dbReference type="ChEBI" id="CHEBI:456215"/>
        <dbReference type="EC" id="2.7.1.180"/>
    </reaction>
</comment>
<organism evidence="13 14">
    <name type="scientific">Sporomusa ovata</name>
    <dbReference type="NCBI Taxonomy" id="2378"/>
    <lineage>
        <taxon>Bacteria</taxon>
        <taxon>Bacillati</taxon>
        <taxon>Bacillota</taxon>
        <taxon>Negativicutes</taxon>
        <taxon>Selenomonadales</taxon>
        <taxon>Sporomusaceae</taxon>
        <taxon>Sporomusa</taxon>
    </lineage>
</organism>
<comment type="subcellular location">
    <subcellularLocation>
        <location evidence="12">Cell inner membrane</location>
        <topology evidence="12">Lipid-anchor</topology>
        <orientation evidence="12">Periplasmic side</orientation>
    </subcellularLocation>
</comment>
<dbReference type="GO" id="GO:0005886">
    <property type="term" value="C:plasma membrane"/>
    <property type="evidence" value="ECO:0007669"/>
    <property type="project" value="UniProtKB-SubCell"/>
</dbReference>
<evidence type="ECO:0000256" key="1">
    <source>
        <dbReference type="ARBA" id="ARBA00011955"/>
    </source>
</evidence>
<keyword evidence="5 10" id="KW-0479">Metal-binding</keyword>
<keyword evidence="4 10" id="KW-0808">Transferase</keyword>
<name>A0A0U1KUK4_9FIRM</name>